<organism evidence="2 3">
    <name type="scientific">Neorhizobium turbinariae</name>
    <dbReference type="NCBI Taxonomy" id="2937795"/>
    <lineage>
        <taxon>Bacteria</taxon>
        <taxon>Pseudomonadati</taxon>
        <taxon>Pseudomonadota</taxon>
        <taxon>Alphaproteobacteria</taxon>
        <taxon>Hyphomicrobiales</taxon>
        <taxon>Rhizobiaceae</taxon>
        <taxon>Rhizobium/Agrobacterium group</taxon>
        <taxon>Neorhizobium</taxon>
    </lineage>
</organism>
<dbReference type="EMBL" id="JALPRY010000025">
    <property type="protein sequence ID" value="MCK8782309.1"/>
    <property type="molecule type" value="Genomic_DNA"/>
</dbReference>
<dbReference type="RefSeq" id="WP_248684624.1">
    <property type="nucleotide sequence ID" value="NZ_JALPRY010000025.1"/>
</dbReference>
<feature type="region of interest" description="Disordered" evidence="1">
    <location>
        <begin position="77"/>
        <end position="114"/>
    </location>
</feature>
<feature type="compositionally biased region" description="Acidic residues" evidence="1">
    <location>
        <begin position="77"/>
        <end position="88"/>
    </location>
</feature>
<proteinExistence type="predicted"/>
<reference evidence="2 3" key="1">
    <citation type="submission" date="2022-04" db="EMBL/GenBank/DDBJ databases">
        <title>Rhizobium coralii sp. nov., isolated from coral Turbinaria peltata.</title>
        <authorList>
            <person name="Sun H."/>
        </authorList>
    </citation>
    <scope>NUCLEOTIDE SEQUENCE [LARGE SCALE GENOMIC DNA]</scope>
    <source>
        <strain evidence="2 3">NTR19</strain>
    </source>
</reference>
<evidence type="ECO:0000313" key="2">
    <source>
        <dbReference type="EMBL" id="MCK8782309.1"/>
    </source>
</evidence>
<name>A0ABT0IWP6_9HYPH</name>
<evidence type="ECO:0000313" key="3">
    <source>
        <dbReference type="Proteomes" id="UP001202827"/>
    </source>
</evidence>
<evidence type="ECO:0000256" key="1">
    <source>
        <dbReference type="SAM" id="MobiDB-lite"/>
    </source>
</evidence>
<gene>
    <name evidence="2" type="ORF">M0654_20225</name>
</gene>
<keyword evidence="3" id="KW-1185">Reference proteome</keyword>
<sequence>MGKKLDRVYHAIIEGASKGLYGDELYRYVIDVYPKASSKRIVRASLLALTDPDVTDRNVLSVVYALAIKHRMISLGADEDQHEDDDEGPSTASVAAKKKKKLGTSAADIPSSHT</sequence>
<dbReference type="Proteomes" id="UP001202827">
    <property type="component" value="Unassembled WGS sequence"/>
</dbReference>
<comment type="caution">
    <text evidence="2">The sequence shown here is derived from an EMBL/GenBank/DDBJ whole genome shotgun (WGS) entry which is preliminary data.</text>
</comment>
<accession>A0ABT0IWP6</accession>
<protein>
    <submittedName>
        <fullName evidence="2">Uncharacterized protein</fullName>
    </submittedName>
</protein>